<sequence>MSSNSWYEHWFPPGQYMKMTSLIIPMASMSLGAGNVRGVAFSRVIDVVFSGWGHVRDVDRFHALRFAEKLAGFPWMGHSVVPAACPGIPQVGHLDGLRQVGSSGWWSEQIPQDDQIFCIGLVLG</sequence>
<protein>
    <submittedName>
        <fullName evidence="1">Uncharacterized protein</fullName>
    </submittedName>
</protein>
<gene>
    <name evidence="1" type="ORF">OUZ56_033602</name>
</gene>
<reference evidence="1 2" key="1">
    <citation type="journal article" date="2023" name="Nucleic Acids Res.">
        <title>The hologenome of Daphnia magna reveals possible DNA methylation and microbiome-mediated evolution of the host genome.</title>
        <authorList>
            <person name="Chaturvedi A."/>
            <person name="Li X."/>
            <person name="Dhandapani V."/>
            <person name="Marshall H."/>
            <person name="Kissane S."/>
            <person name="Cuenca-Cambronero M."/>
            <person name="Asole G."/>
            <person name="Calvet F."/>
            <person name="Ruiz-Romero M."/>
            <person name="Marangio P."/>
            <person name="Guigo R."/>
            <person name="Rago D."/>
            <person name="Mirbahai L."/>
            <person name="Eastwood N."/>
            <person name="Colbourne J.K."/>
            <person name="Zhou J."/>
            <person name="Mallon E."/>
            <person name="Orsini L."/>
        </authorList>
    </citation>
    <scope>NUCLEOTIDE SEQUENCE [LARGE SCALE GENOMIC DNA]</scope>
    <source>
        <strain evidence="1">LRV0_1</strain>
    </source>
</reference>
<evidence type="ECO:0000313" key="1">
    <source>
        <dbReference type="EMBL" id="KAK4045720.1"/>
    </source>
</evidence>
<evidence type="ECO:0000313" key="2">
    <source>
        <dbReference type="Proteomes" id="UP001234178"/>
    </source>
</evidence>
<proteinExistence type="predicted"/>
<keyword evidence="2" id="KW-1185">Reference proteome</keyword>
<dbReference type="Proteomes" id="UP001234178">
    <property type="component" value="Unassembled WGS sequence"/>
</dbReference>
<accession>A0ABR0BB74</accession>
<comment type="caution">
    <text evidence="1">The sequence shown here is derived from an EMBL/GenBank/DDBJ whole genome shotgun (WGS) entry which is preliminary data.</text>
</comment>
<dbReference type="EMBL" id="JAOYFB010000056">
    <property type="protein sequence ID" value="KAK4045720.1"/>
    <property type="molecule type" value="Genomic_DNA"/>
</dbReference>
<name>A0ABR0BB74_9CRUS</name>
<organism evidence="1 2">
    <name type="scientific">Daphnia magna</name>
    <dbReference type="NCBI Taxonomy" id="35525"/>
    <lineage>
        <taxon>Eukaryota</taxon>
        <taxon>Metazoa</taxon>
        <taxon>Ecdysozoa</taxon>
        <taxon>Arthropoda</taxon>
        <taxon>Crustacea</taxon>
        <taxon>Branchiopoda</taxon>
        <taxon>Diplostraca</taxon>
        <taxon>Cladocera</taxon>
        <taxon>Anomopoda</taxon>
        <taxon>Daphniidae</taxon>
        <taxon>Daphnia</taxon>
    </lineage>
</organism>